<comment type="pathway">
    <text evidence="1 8">Metabolic intermediate biosynthesis; chorismate biosynthesis; chorismate from D-erythrose 4-phosphate and phosphoenolpyruvate: step 4/7.</text>
</comment>
<dbReference type="PANTHER" id="PTHR21089:SF1">
    <property type="entry name" value="BIFUNCTIONAL 3-DEHYDROQUINATE DEHYDRATASE_SHIKIMATE DEHYDROGENASE, CHLOROPLASTIC"/>
    <property type="match status" value="1"/>
</dbReference>
<dbReference type="CDD" id="cd01065">
    <property type="entry name" value="NAD_bind_Shikimate_DH"/>
    <property type="match status" value="1"/>
</dbReference>
<dbReference type="Pfam" id="PF08501">
    <property type="entry name" value="Shikimate_dh_N"/>
    <property type="match status" value="1"/>
</dbReference>
<dbReference type="HAMAP" id="MF_00222">
    <property type="entry name" value="Shikimate_DH_AroE"/>
    <property type="match status" value="1"/>
</dbReference>
<evidence type="ECO:0000256" key="6">
    <source>
        <dbReference type="ARBA" id="ARBA00023141"/>
    </source>
</evidence>
<feature type="binding site" evidence="8">
    <location>
        <begin position="14"/>
        <end position="16"/>
    </location>
    <ligand>
        <name>shikimate</name>
        <dbReference type="ChEBI" id="CHEBI:36208"/>
    </ligand>
</feature>
<sequence length="269" mass="28500">MDRYAVIGHPVRHSKSPRIHQMFAEQTKQALTYTAIEAPLDGFAHTVRTFVENGGKGLNVTVPFKEEAFALAQQRTPLAERAGAVNTLYLEGEVLCGTTTDGVGLVRDLTDNLGLTLQGKRILVLGAGGAVRGVLEPLLARQPAALVIANRTASRAETLAELFAPLGPVEACAPGALEGPFDLIINGTAASLQGQVPDLPSGLVSEHTHTYDMMYGRDLTPFSRWALAQGAAAAHDGLGMLVEQAAESFFIWRGVRPATAPVLAALRKG</sequence>
<dbReference type="FunFam" id="3.40.50.10860:FF:000006">
    <property type="entry name" value="Shikimate dehydrogenase (NADP(+))"/>
    <property type="match status" value="1"/>
</dbReference>
<dbReference type="KEGG" id="tcd:AAIA72_11915"/>
<dbReference type="Gene3D" id="3.40.50.720">
    <property type="entry name" value="NAD(P)-binding Rossmann-like Domain"/>
    <property type="match status" value="1"/>
</dbReference>
<evidence type="ECO:0000256" key="7">
    <source>
        <dbReference type="ARBA" id="ARBA00049442"/>
    </source>
</evidence>
<dbReference type="EMBL" id="CP154858">
    <property type="protein sequence ID" value="XDT71508.1"/>
    <property type="molecule type" value="Genomic_DNA"/>
</dbReference>
<organism evidence="12">
    <name type="scientific">Thermohahella caldifontis</name>
    <dbReference type="NCBI Taxonomy" id="3142973"/>
    <lineage>
        <taxon>Bacteria</taxon>
        <taxon>Pseudomonadati</taxon>
        <taxon>Pseudomonadota</taxon>
        <taxon>Gammaproteobacteria</taxon>
        <taxon>Oceanospirillales</taxon>
        <taxon>Hahellaceae</taxon>
        <taxon>Thermohahella</taxon>
    </lineage>
</organism>
<evidence type="ECO:0000259" key="10">
    <source>
        <dbReference type="Pfam" id="PF08501"/>
    </source>
</evidence>
<keyword evidence="4 8" id="KW-0521">NADP</keyword>
<feature type="binding site" evidence="8">
    <location>
        <position position="244"/>
    </location>
    <ligand>
        <name>shikimate</name>
        <dbReference type="ChEBI" id="CHEBI:36208"/>
    </ligand>
</feature>
<proteinExistence type="inferred from homology"/>
<feature type="domain" description="SDH C-terminal" evidence="11">
    <location>
        <begin position="237"/>
        <end position="267"/>
    </location>
</feature>
<dbReference type="NCBIfam" id="TIGR00507">
    <property type="entry name" value="aroE"/>
    <property type="match status" value="1"/>
</dbReference>
<evidence type="ECO:0000256" key="4">
    <source>
        <dbReference type="ARBA" id="ARBA00022857"/>
    </source>
</evidence>
<dbReference type="GO" id="GO:0050661">
    <property type="term" value="F:NADP binding"/>
    <property type="evidence" value="ECO:0007669"/>
    <property type="project" value="InterPro"/>
</dbReference>
<feature type="binding site" evidence="8">
    <location>
        <position position="213"/>
    </location>
    <ligand>
        <name>NADP(+)</name>
        <dbReference type="ChEBI" id="CHEBI:58349"/>
    </ligand>
</feature>
<dbReference type="InterPro" id="IPR006151">
    <property type="entry name" value="Shikm_DH/Glu-tRNA_Rdtase"/>
</dbReference>
<dbReference type="Gene3D" id="3.40.50.10860">
    <property type="entry name" value="Leucine Dehydrogenase, chain A, domain 1"/>
    <property type="match status" value="1"/>
</dbReference>
<comment type="caution">
    <text evidence="8">Lacks conserved residue(s) required for the propagation of feature annotation.</text>
</comment>
<accession>A0AB39UU71</accession>
<name>A0AB39UU71_9GAMM</name>
<dbReference type="AlphaFoldDB" id="A0AB39UU71"/>
<keyword evidence="3 8" id="KW-0028">Amino-acid biosynthesis</keyword>
<keyword evidence="5 8" id="KW-0560">Oxidoreductase</keyword>
<dbReference type="SUPFAM" id="SSF51735">
    <property type="entry name" value="NAD(P)-binding Rossmann-fold domains"/>
    <property type="match status" value="1"/>
</dbReference>
<dbReference type="InterPro" id="IPR041121">
    <property type="entry name" value="SDH_C"/>
</dbReference>
<dbReference type="GO" id="GO:0009423">
    <property type="term" value="P:chorismate biosynthetic process"/>
    <property type="evidence" value="ECO:0007669"/>
    <property type="project" value="UniProtKB-UniRule"/>
</dbReference>
<dbReference type="InterPro" id="IPR011342">
    <property type="entry name" value="Shikimate_DH"/>
</dbReference>
<dbReference type="GO" id="GO:0009073">
    <property type="term" value="P:aromatic amino acid family biosynthetic process"/>
    <property type="evidence" value="ECO:0007669"/>
    <property type="project" value="UniProtKB-KW"/>
</dbReference>
<dbReference type="InterPro" id="IPR046346">
    <property type="entry name" value="Aminoacid_DH-like_N_sf"/>
</dbReference>
<dbReference type="Pfam" id="PF01488">
    <property type="entry name" value="Shikimate_DH"/>
    <property type="match status" value="1"/>
</dbReference>
<evidence type="ECO:0000256" key="1">
    <source>
        <dbReference type="ARBA" id="ARBA00004871"/>
    </source>
</evidence>
<keyword evidence="6 8" id="KW-0057">Aromatic amino acid biosynthesis</keyword>
<evidence type="ECO:0000256" key="8">
    <source>
        <dbReference type="HAMAP-Rule" id="MF_00222"/>
    </source>
</evidence>
<evidence type="ECO:0000256" key="5">
    <source>
        <dbReference type="ARBA" id="ARBA00023002"/>
    </source>
</evidence>
<dbReference type="GO" id="GO:0019632">
    <property type="term" value="P:shikimate metabolic process"/>
    <property type="evidence" value="ECO:0007669"/>
    <property type="project" value="InterPro"/>
</dbReference>
<dbReference type="SUPFAM" id="SSF53223">
    <property type="entry name" value="Aminoacid dehydrogenase-like, N-terminal domain"/>
    <property type="match status" value="1"/>
</dbReference>
<dbReference type="Pfam" id="PF18317">
    <property type="entry name" value="SDH_C"/>
    <property type="match status" value="1"/>
</dbReference>
<dbReference type="FunFam" id="3.40.50.720:FF:000104">
    <property type="entry name" value="Shikimate dehydrogenase (NADP(+))"/>
    <property type="match status" value="1"/>
</dbReference>
<feature type="binding site" evidence="8">
    <location>
        <position position="237"/>
    </location>
    <ligand>
        <name>NADP(+)</name>
        <dbReference type="ChEBI" id="CHEBI:58349"/>
    </ligand>
</feature>
<evidence type="ECO:0000256" key="2">
    <source>
        <dbReference type="ARBA" id="ARBA00012962"/>
    </source>
</evidence>
<comment type="catalytic activity">
    <reaction evidence="7 8">
        <text>shikimate + NADP(+) = 3-dehydroshikimate + NADPH + H(+)</text>
        <dbReference type="Rhea" id="RHEA:17737"/>
        <dbReference type="ChEBI" id="CHEBI:15378"/>
        <dbReference type="ChEBI" id="CHEBI:16630"/>
        <dbReference type="ChEBI" id="CHEBI:36208"/>
        <dbReference type="ChEBI" id="CHEBI:57783"/>
        <dbReference type="ChEBI" id="CHEBI:58349"/>
        <dbReference type="EC" id="1.1.1.25"/>
    </reaction>
</comment>
<evidence type="ECO:0000313" key="12">
    <source>
        <dbReference type="EMBL" id="XDT71508.1"/>
    </source>
</evidence>
<evidence type="ECO:0000259" key="11">
    <source>
        <dbReference type="Pfam" id="PF18317"/>
    </source>
</evidence>
<dbReference type="GO" id="GO:0005829">
    <property type="term" value="C:cytosol"/>
    <property type="evidence" value="ECO:0007669"/>
    <property type="project" value="TreeGrafter"/>
</dbReference>
<protein>
    <recommendedName>
        <fullName evidence="2 8">Shikimate dehydrogenase (NADP(+))</fullName>
        <shortName evidence="8">SDH</shortName>
        <ecNumber evidence="2 8">1.1.1.25</ecNumber>
    </recommendedName>
</protein>
<gene>
    <name evidence="8 12" type="primary">aroE</name>
    <name evidence="12" type="ORF">AAIA72_11915</name>
</gene>
<evidence type="ECO:0000256" key="3">
    <source>
        <dbReference type="ARBA" id="ARBA00022605"/>
    </source>
</evidence>
<feature type="domain" description="Shikimate dehydrogenase substrate binding N-terminal" evidence="10">
    <location>
        <begin position="6"/>
        <end position="88"/>
    </location>
</feature>
<dbReference type="GO" id="GO:0004764">
    <property type="term" value="F:shikimate 3-dehydrogenase (NADP+) activity"/>
    <property type="evidence" value="ECO:0007669"/>
    <property type="project" value="UniProtKB-UniRule"/>
</dbReference>
<dbReference type="RefSeq" id="WP_369600544.1">
    <property type="nucleotide sequence ID" value="NZ_CP154858.1"/>
</dbReference>
<comment type="subunit">
    <text evidence="8">Homodimer.</text>
</comment>
<dbReference type="InterPro" id="IPR013708">
    <property type="entry name" value="Shikimate_DH-bd_N"/>
</dbReference>
<feature type="binding site" evidence="8">
    <location>
        <position position="86"/>
    </location>
    <ligand>
        <name>shikimate</name>
        <dbReference type="ChEBI" id="CHEBI:36208"/>
    </ligand>
</feature>
<feature type="binding site" evidence="8">
    <location>
        <position position="101"/>
    </location>
    <ligand>
        <name>shikimate</name>
        <dbReference type="ChEBI" id="CHEBI:36208"/>
    </ligand>
</feature>
<reference evidence="12" key="1">
    <citation type="submission" date="2024-05" db="EMBL/GenBank/DDBJ databases">
        <title>Genome sequencing of novel strain.</title>
        <authorList>
            <person name="Ganbat D."/>
            <person name="Ganbat S."/>
            <person name="Lee S.-J."/>
        </authorList>
    </citation>
    <scope>NUCLEOTIDE SEQUENCE</scope>
    <source>
        <strain evidence="12">SMD15-11</strain>
    </source>
</reference>
<dbReference type="InterPro" id="IPR036291">
    <property type="entry name" value="NAD(P)-bd_dom_sf"/>
</dbReference>
<comment type="function">
    <text evidence="8">Involved in the biosynthesis of the chorismate, which leads to the biosynthesis of aromatic amino acids. Catalyzes the reversible NADPH linked reduction of 3-dehydroshikimate (DHSA) to yield shikimate (SA).</text>
</comment>
<feature type="binding site" evidence="8">
    <location>
        <position position="61"/>
    </location>
    <ligand>
        <name>shikimate</name>
        <dbReference type="ChEBI" id="CHEBI:36208"/>
    </ligand>
</feature>
<dbReference type="GO" id="GO:0008652">
    <property type="term" value="P:amino acid biosynthetic process"/>
    <property type="evidence" value="ECO:0007669"/>
    <property type="project" value="UniProtKB-KW"/>
</dbReference>
<feature type="binding site" evidence="8">
    <location>
        <begin position="150"/>
        <end position="155"/>
    </location>
    <ligand>
        <name>NADP(+)</name>
        <dbReference type="ChEBI" id="CHEBI:58349"/>
    </ligand>
</feature>
<comment type="similarity">
    <text evidence="8">Belongs to the shikimate dehydrogenase family.</text>
</comment>
<evidence type="ECO:0000259" key="9">
    <source>
        <dbReference type="Pfam" id="PF01488"/>
    </source>
</evidence>
<dbReference type="EC" id="1.1.1.25" evidence="2 8"/>
<dbReference type="NCBIfam" id="NF001310">
    <property type="entry name" value="PRK00258.1-2"/>
    <property type="match status" value="1"/>
</dbReference>
<dbReference type="PANTHER" id="PTHR21089">
    <property type="entry name" value="SHIKIMATE DEHYDROGENASE"/>
    <property type="match status" value="1"/>
</dbReference>
<feature type="binding site" evidence="8">
    <location>
        <position position="215"/>
    </location>
    <ligand>
        <name>shikimate</name>
        <dbReference type="ChEBI" id="CHEBI:36208"/>
    </ligand>
</feature>
<feature type="domain" description="Quinate/shikimate 5-dehydrogenase/glutamyl-tRNA reductase" evidence="9">
    <location>
        <begin position="116"/>
        <end position="163"/>
    </location>
</feature>
<feature type="binding site" evidence="8">
    <location>
        <begin position="126"/>
        <end position="130"/>
    </location>
    <ligand>
        <name>NADP(+)</name>
        <dbReference type="ChEBI" id="CHEBI:58349"/>
    </ligand>
</feature>
<dbReference type="InterPro" id="IPR022893">
    <property type="entry name" value="Shikimate_DH_fam"/>
</dbReference>
<feature type="active site" description="Proton acceptor" evidence="8">
    <location>
        <position position="65"/>
    </location>
</feature>